<keyword evidence="5" id="KW-1185">Reference proteome</keyword>
<proteinExistence type="predicted"/>
<evidence type="ECO:0000256" key="2">
    <source>
        <dbReference type="SAM" id="Phobius"/>
    </source>
</evidence>
<dbReference type="GO" id="GO:0006508">
    <property type="term" value="P:proteolysis"/>
    <property type="evidence" value="ECO:0007669"/>
    <property type="project" value="InterPro"/>
</dbReference>
<dbReference type="InterPro" id="IPR018114">
    <property type="entry name" value="TRYPSIN_HIS"/>
</dbReference>
<evidence type="ECO:0000256" key="1">
    <source>
        <dbReference type="ARBA" id="ARBA00023157"/>
    </source>
</evidence>
<dbReference type="PROSITE" id="PS00134">
    <property type="entry name" value="TRYPSIN_HIS"/>
    <property type="match status" value="1"/>
</dbReference>
<dbReference type="Pfam" id="PF00089">
    <property type="entry name" value="Trypsin"/>
    <property type="match status" value="1"/>
</dbReference>
<reference evidence="4 5" key="1">
    <citation type="journal article" date="2018" name="Gigascience">
        <title>Genomes of trombidid mites reveal novel predicted allergens and laterally-transferred genes associated with secondary metabolism.</title>
        <authorList>
            <person name="Dong X."/>
            <person name="Chaisiri K."/>
            <person name="Xia D."/>
            <person name="Armstrong S.D."/>
            <person name="Fang Y."/>
            <person name="Donnelly M.J."/>
            <person name="Kadowaki T."/>
            <person name="McGarry J.W."/>
            <person name="Darby A.C."/>
            <person name="Makepeace B.L."/>
        </authorList>
    </citation>
    <scope>NUCLEOTIDE SEQUENCE [LARGE SCALE GENOMIC DNA]</scope>
    <source>
        <strain evidence="4">UoL-UT</strain>
    </source>
</reference>
<dbReference type="AlphaFoldDB" id="A0A443SCS3"/>
<evidence type="ECO:0000259" key="3">
    <source>
        <dbReference type="Pfam" id="PF00089"/>
    </source>
</evidence>
<evidence type="ECO:0000313" key="5">
    <source>
        <dbReference type="Proteomes" id="UP000288716"/>
    </source>
</evidence>
<dbReference type="InterPro" id="IPR001254">
    <property type="entry name" value="Trypsin_dom"/>
</dbReference>
<dbReference type="PANTHER" id="PTHR24252">
    <property type="entry name" value="ACROSIN-RELATED"/>
    <property type="match status" value="1"/>
</dbReference>
<evidence type="ECO:0000313" key="4">
    <source>
        <dbReference type="EMBL" id="RWS25307.1"/>
    </source>
</evidence>
<protein>
    <recommendedName>
        <fullName evidence="3">Peptidase S1 domain-containing protein</fullName>
    </recommendedName>
</protein>
<gene>
    <name evidence="4" type="ORF">B4U80_13097</name>
</gene>
<dbReference type="PANTHER" id="PTHR24252:SF7">
    <property type="entry name" value="HYALIN"/>
    <property type="match status" value="1"/>
</dbReference>
<dbReference type="OrthoDB" id="6513794at2759"/>
<sequence>MRLEKYSPFFAFFVVFYYATTIYAQPKISPRVSHGERAKQLQWPSQVLILTGTNIGRVCGGSVLNSEWVLTAGHCVRTNEDGVQHEPLKYKLVFGEYNRFLEDGEVYRNIVKV</sequence>
<accession>A0A443SCS3</accession>
<feature type="domain" description="Peptidase S1" evidence="3">
    <location>
        <begin position="34"/>
        <end position="107"/>
    </location>
</feature>
<organism evidence="4 5">
    <name type="scientific">Leptotrombidium deliense</name>
    <dbReference type="NCBI Taxonomy" id="299467"/>
    <lineage>
        <taxon>Eukaryota</taxon>
        <taxon>Metazoa</taxon>
        <taxon>Ecdysozoa</taxon>
        <taxon>Arthropoda</taxon>
        <taxon>Chelicerata</taxon>
        <taxon>Arachnida</taxon>
        <taxon>Acari</taxon>
        <taxon>Acariformes</taxon>
        <taxon>Trombidiformes</taxon>
        <taxon>Prostigmata</taxon>
        <taxon>Anystina</taxon>
        <taxon>Parasitengona</taxon>
        <taxon>Trombiculoidea</taxon>
        <taxon>Trombiculidae</taxon>
        <taxon>Leptotrombidium</taxon>
    </lineage>
</organism>
<keyword evidence="2" id="KW-0472">Membrane</keyword>
<dbReference type="GO" id="GO:0004252">
    <property type="term" value="F:serine-type endopeptidase activity"/>
    <property type="evidence" value="ECO:0007669"/>
    <property type="project" value="InterPro"/>
</dbReference>
<dbReference type="Proteomes" id="UP000288716">
    <property type="component" value="Unassembled WGS sequence"/>
</dbReference>
<name>A0A443SCS3_9ACAR</name>
<dbReference type="EMBL" id="NCKV01003853">
    <property type="protein sequence ID" value="RWS25307.1"/>
    <property type="molecule type" value="Genomic_DNA"/>
</dbReference>
<dbReference type="SUPFAM" id="SSF50494">
    <property type="entry name" value="Trypsin-like serine proteases"/>
    <property type="match status" value="1"/>
</dbReference>
<feature type="transmembrane region" description="Helical" evidence="2">
    <location>
        <begin position="6"/>
        <end position="24"/>
    </location>
</feature>
<dbReference type="VEuPathDB" id="VectorBase:LDEU006733"/>
<keyword evidence="2" id="KW-1133">Transmembrane helix</keyword>
<keyword evidence="1" id="KW-1015">Disulfide bond</keyword>
<dbReference type="InterPro" id="IPR009003">
    <property type="entry name" value="Peptidase_S1_PA"/>
</dbReference>
<dbReference type="InterPro" id="IPR043504">
    <property type="entry name" value="Peptidase_S1_PA_chymotrypsin"/>
</dbReference>
<dbReference type="STRING" id="299467.A0A443SCS3"/>
<comment type="caution">
    <text evidence="4">The sequence shown here is derived from an EMBL/GenBank/DDBJ whole genome shotgun (WGS) entry which is preliminary data.</text>
</comment>
<keyword evidence="2" id="KW-0812">Transmembrane</keyword>
<dbReference type="Gene3D" id="2.40.10.10">
    <property type="entry name" value="Trypsin-like serine proteases"/>
    <property type="match status" value="1"/>
</dbReference>